<gene>
    <name evidence="1" type="ORF">Pth03_43800</name>
</gene>
<dbReference type="AlphaFoldDB" id="A0A8J3V3A2"/>
<proteinExistence type="predicted"/>
<evidence type="ECO:0000313" key="2">
    <source>
        <dbReference type="Proteomes" id="UP000605992"/>
    </source>
</evidence>
<name>A0A8J3V3A2_9ACTN</name>
<evidence type="ECO:0000313" key="1">
    <source>
        <dbReference type="EMBL" id="GII55991.1"/>
    </source>
</evidence>
<keyword evidence="2" id="KW-1185">Reference proteome</keyword>
<reference evidence="1" key="1">
    <citation type="submission" date="2021-01" db="EMBL/GenBank/DDBJ databases">
        <title>Whole genome shotgun sequence of Planotetraspora thailandica NBRC 104271.</title>
        <authorList>
            <person name="Komaki H."/>
            <person name="Tamura T."/>
        </authorList>
    </citation>
    <scope>NUCLEOTIDE SEQUENCE</scope>
    <source>
        <strain evidence="1">NBRC 104271</strain>
    </source>
</reference>
<comment type="caution">
    <text evidence="1">The sequence shown here is derived from an EMBL/GenBank/DDBJ whole genome shotgun (WGS) entry which is preliminary data.</text>
</comment>
<sequence length="54" mass="5364">MSIVTVGVGSQALDVSPEAATKLGADLPTPGPAVVEAVIPQIPAARVLREGTGR</sequence>
<accession>A0A8J3V3A2</accession>
<dbReference type="EMBL" id="BOOR01000031">
    <property type="protein sequence ID" value="GII55991.1"/>
    <property type="molecule type" value="Genomic_DNA"/>
</dbReference>
<protein>
    <submittedName>
        <fullName evidence="1">Uncharacterized protein</fullName>
    </submittedName>
</protein>
<organism evidence="1 2">
    <name type="scientific">Planotetraspora thailandica</name>
    <dbReference type="NCBI Taxonomy" id="487172"/>
    <lineage>
        <taxon>Bacteria</taxon>
        <taxon>Bacillati</taxon>
        <taxon>Actinomycetota</taxon>
        <taxon>Actinomycetes</taxon>
        <taxon>Streptosporangiales</taxon>
        <taxon>Streptosporangiaceae</taxon>
        <taxon>Planotetraspora</taxon>
    </lineage>
</organism>
<dbReference type="RefSeq" id="WP_203946158.1">
    <property type="nucleotide sequence ID" value="NZ_BOOR01000031.1"/>
</dbReference>
<dbReference type="Proteomes" id="UP000605992">
    <property type="component" value="Unassembled WGS sequence"/>
</dbReference>